<dbReference type="Proteomes" id="UP000184310">
    <property type="component" value="Unassembled WGS sequence"/>
</dbReference>
<reference evidence="1 2" key="1">
    <citation type="submission" date="2016-11" db="EMBL/GenBank/DDBJ databases">
        <authorList>
            <person name="Jaros S."/>
            <person name="Januszkiewicz K."/>
            <person name="Wedrychowicz H."/>
        </authorList>
    </citation>
    <scope>NUCLEOTIDE SEQUENCE [LARGE SCALE GENOMIC DNA]</scope>
    <source>
        <strain evidence="1 2">DSM 21758</strain>
    </source>
</reference>
<dbReference type="AlphaFoldDB" id="A0A1M6PQV4"/>
<keyword evidence="2" id="KW-1185">Reference proteome</keyword>
<dbReference type="RefSeq" id="WP_072990122.1">
    <property type="nucleotide sequence ID" value="NZ_FQZB01000013.1"/>
</dbReference>
<dbReference type="STRING" id="1121302.SAMN02745163_03232"/>
<protein>
    <submittedName>
        <fullName evidence="1">Uncharacterized protein</fullName>
    </submittedName>
</protein>
<evidence type="ECO:0000313" key="1">
    <source>
        <dbReference type="EMBL" id="SHK10307.1"/>
    </source>
</evidence>
<name>A0A1M6PQV4_9CLOT</name>
<dbReference type="OrthoDB" id="2223488at2"/>
<gene>
    <name evidence="1" type="ORF">SAMN02745163_03232</name>
</gene>
<sequence length="105" mass="12737">MIIIDREKSYFDRLRKYKIMLDDTCIGTICSDEKMSFEIPEGNHTIYMKIDWCRSNKINFYMKENSTIKFECGNNIHSSWRGFICFVYISILRTKYLYINIKQFN</sequence>
<proteinExistence type="predicted"/>
<dbReference type="EMBL" id="FQZB01000013">
    <property type="protein sequence ID" value="SHK10307.1"/>
    <property type="molecule type" value="Genomic_DNA"/>
</dbReference>
<accession>A0A1M6PQV4</accession>
<evidence type="ECO:0000313" key="2">
    <source>
        <dbReference type="Proteomes" id="UP000184310"/>
    </source>
</evidence>
<organism evidence="1 2">
    <name type="scientific">Clostridium cavendishii DSM 21758</name>
    <dbReference type="NCBI Taxonomy" id="1121302"/>
    <lineage>
        <taxon>Bacteria</taxon>
        <taxon>Bacillati</taxon>
        <taxon>Bacillota</taxon>
        <taxon>Clostridia</taxon>
        <taxon>Eubacteriales</taxon>
        <taxon>Clostridiaceae</taxon>
        <taxon>Clostridium</taxon>
    </lineage>
</organism>